<accession>A0ABS1ATH0</accession>
<keyword evidence="1" id="KW-0472">Membrane</keyword>
<gene>
    <name evidence="2" type="ORF">I5589_06720</name>
</gene>
<dbReference type="Proteomes" id="UP000808215">
    <property type="component" value="Unassembled WGS sequence"/>
</dbReference>
<name>A0ABS1ATH0_BURVI</name>
<dbReference type="RefSeq" id="WP_200091109.1">
    <property type="nucleotide sequence ID" value="NZ_JADVKH010000010.1"/>
</dbReference>
<keyword evidence="1" id="KW-0812">Transmembrane</keyword>
<protein>
    <recommendedName>
        <fullName evidence="4">Transmembrane protein</fullName>
    </recommendedName>
</protein>
<comment type="caution">
    <text evidence="2">The sequence shown here is derived from an EMBL/GenBank/DDBJ whole genome shotgun (WGS) entry which is preliminary data.</text>
</comment>
<evidence type="ECO:0000313" key="2">
    <source>
        <dbReference type="EMBL" id="MBJ9686771.1"/>
    </source>
</evidence>
<reference evidence="2 3" key="1">
    <citation type="submission" date="2020-11" db="EMBL/GenBank/DDBJ databases">
        <title>Enhanced detection system for hospital associated transmission using whole genome sequencing surveillance.</title>
        <authorList>
            <person name="Harrison L.H."/>
            <person name="Van Tyne D."/>
            <person name="Marsh J.W."/>
            <person name="Griffith M.P."/>
            <person name="Snyder D.J."/>
            <person name="Cooper V.S."/>
            <person name="Mustapha M."/>
        </authorList>
    </citation>
    <scope>NUCLEOTIDE SEQUENCE [LARGE SCALE GENOMIC DNA]</scope>
    <source>
        <strain evidence="2 3">BC00020</strain>
    </source>
</reference>
<evidence type="ECO:0000256" key="1">
    <source>
        <dbReference type="SAM" id="Phobius"/>
    </source>
</evidence>
<evidence type="ECO:0008006" key="4">
    <source>
        <dbReference type="Google" id="ProtNLM"/>
    </source>
</evidence>
<evidence type="ECO:0000313" key="3">
    <source>
        <dbReference type="Proteomes" id="UP000808215"/>
    </source>
</evidence>
<keyword evidence="1" id="KW-1133">Transmembrane helix</keyword>
<proteinExistence type="predicted"/>
<organism evidence="2 3">
    <name type="scientific">Burkholderia vietnamiensis</name>
    <dbReference type="NCBI Taxonomy" id="60552"/>
    <lineage>
        <taxon>Bacteria</taxon>
        <taxon>Pseudomonadati</taxon>
        <taxon>Pseudomonadota</taxon>
        <taxon>Betaproteobacteria</taxon>
        <taxon>Burkholderiales</taxon>
        <taxon>Burkholderiaceae</taxon>
        <taxon>Burkholderia</taxon>
        <taxon>Burkholderia cepacia complex</taxon>
    </lineage>
</organism>
<feature type="transmembrane region" description="Helical" evidence="1">
    <location>
        <begin position="89"/>
        <end position="111"/>
    </location>
</feature>
<feature type="transmembrane region" description="Helical" evidence="1">
    <location>
        <begin position="35"/>
        <end position="54"/>
    </location>
</feature>
<sequence>MGNRYGRRANDGTTEYYDSKDELVAAADREVLARMANFFTVIGFLAGGAAAYYFLHRGGAMEWPKAVRAIVIVGSAVGSALLLRTVGRYLLMLAVMLLLAGVLVSIGRWLWQIA</sequence>
<keyword evidence="3" id="KW-1185">Reference proteome</keyword>
<dbReference type="EMBL" id="JADVKH010000010">
    <property type="protein sequence ID" value="MBJ9686771.1"/>
    <property type="molecule type" value="Genomic_DNA"/>
</dbReference>
<feature type="transmembrane region" description="Helical" evidence="1">
    <location>
        <begin position="66"/>
        <end position="83"/>
    </location>
</feature>